<reference evidence="2 3" key="1">
    <citation type="submission" date="2014-04" db="EMBL/GenBank/DDBJ databases">
        <title>Genome evolution of avian class.</title>
        <authorList>
            <person name="Zhang G."/>
            <person name="Li C."/>
        </authorList>
    </citation>
    <scope>NUCLEOTIDE SEQUENCE [LARGE SCALE GENOMIC DNA]</scope>
    <source>
        <strain evidence="2">BGI_N333</strain>
    </source>
</reference>
<evidence type="ECO:0000256" key="1">
    <source>
        <dbReference type="SAM" id="MobiDB-lite"/>
    </source>
</evidence>
<feature type="region of interest" description="Disordered" evidence="1">
    <location>
        <begin position="233"/>
        <end position="258"/>
    </location>
</feature>
<proteinExistence type="predicted"/>
<evidence type="ECO:0000313" key="3">
    <source>
        <dbReference type="Proteomes" id="UP000053840"/>
    </source>
</evidence>
<organism evidence="2 3">
    <name type="scientific">Nestor notabilis</name>
    <name type="common">Kea</name>
    <dbReference type="NCBI Taxonomy" id="176057"/>
    <lineage>
        <taxon>Eukaryota</taxon>
        <taxon>Metazoa</taxon>
        <taxon>Chordata</taxon>
        <taxon>Craniata</taxon>
        <taxon>Vertebrata</taxon>
        <taxon>Euteleostomi</taxon>
        <taxon>Archelosauria</taxon>
        <taxon>Archosauria</taxon>
        <taxon>Dinosauria</taxon>
        <taxon>Saurischia</taxon>
        <taxon>Theropoda</taxon>
        <taxon>Coelurosauria</taxon>
        <taxon>Aves</taxon>
        <taxon>Neognathae</taxon>
        <taxon>Neoaves</taxon>
        <taxon>Telluraves</taxon>
        <taxon>Australaves</taxon>
        <taxon>Psittaciformes</taxon>
        <taxon>Psittacidae</taxon>
        <taxon>Nestor</taxon>
    </lineage>
</organism>
<evidence type="ECO:0000313" key="2">
    <source>
        <dbReference type="EMBL" id="KFQ45022.1"/>
    </source>
</evidence>
<dbReference type="PANTHER" id="PTHR31822:SF1">
    <property type="entry name" value="SERINE-RICH SINGLE-PASS MEMBRANE PROTEIN 1"/>
    <property type="match status" value="1"/>
</dbReference>
<feature type="non-terminal residue" evidence="2">
    <location>
        <position position="258"/>
    </location>
</feature>
<protein>
    <submittedName>
        <fullName evidence="2">Uncharacterized protein</fullName>
    </submittedName>
</protein>
<name>A0A091SPU4_NESNO</name>
<dbReference type="PANTHER" id="PTHR31822">
    <property type="entry name" value="SERINE-RICH SINGLE-PASS MEMBRANE PROTEIN 1"/>
    <property type="match status" value="1"/>
</dbReference>
<sequence length="258" mass="29554">LTPWRGNSPEFHAQQRGSMGCPFPSLWWDHWQQDPLLSGTSQKPDEWEPDVDEEGSGGIRGKILLYSCAGFVIICLVCCAQILQKVQSKRLCSDKRESNSTVPRNPTCSYYSRVSAWLFLSNIFNGISKRCIRQLSGPPRHSGTTTAGYSCNQRQERWFPKLSQEPAQHRYSYNNSNMLAPSRKVNKVKAIPCGARRRQRPGQEQRDSESCWIREEPCGHCKTERTRQWLSQHFSKPVSAPPEKLSSLEEEACPRRRV</sequence>
<gene>
    <name evidence="2" type="ORF">N333_11141</name>
</gene>
<dbReference type="EMBL" id="KK930832">
    <property type="protein sequence ID" value="KFQ45022.1"/>
    <property type="molecule type" value="Genomic_DNA"/>
</dbReference>
<dbReference type="Proteomes" id="UP000053840">
    <property type="component" value="Unassembled WGS sequence"/>
</dbReference>
<dbReference type="InterPro" id="IPR027955">
    <property type="entry name" value="DUF4636"/>
</dbReference>
<dbReference type="Pfam" id="PF15468">
    <property type="entry name" value="DUF4636"/>
    <property type="match status" value="1"/>
</dbReference>
<keyword evidence="3" id="KW-1185">Reference proteome</keyword>
<accession>A0A091SPU4</accession>
<dbReference type="AlphaFoldDB" id="A0A091SPU4"/>
<feature type="non-terminal residue" evidence="2">
    <location>
        <position position="1"/>
    </location>
</feature>